<dbReference type="HOGENOM" id="CLU_066669_0_0_1"/>
<dbReference type="EMBL" id="KB933059">
    <property type="protein sequence ID" value="EOO00977.1"/>
    <property type="molecule type" value="Genomic_DNA"/>
</dbReference>
<feature type="compositionally biased region" description="Polar residues" evidence="1">
    <location>
        <begin position="58"/>
        <end position="69"/>
    </location>
</feature>
<dbReference type="AlphaFoldDB" id="R8BNQ2"/>
<feature type="compositionally biased region" description="Basic and acidic residues" evidence="1">
    <location>
        <begin position="132"/>
        <end position="145"/>
    </location>
</feature>
<organism evidence="2 3">
    <name type="scientific">Phaeoacremonium minimum (strain UCR-PA7)</name>
    <name type="common">Esca disease fungus</name>
    <name type="synonym">Togninia minima</name>
    <dbReference type="NCBI Taxonomy" id="1286976"/>
    <lineage>
        <taxon>Eukaryota</taxon>
        <taxon>Fungi</taxon>
        <taxon>Dikarya</taxon>
        <taxon>Ascomycota</taxon>
        <taxon>Pezizomycotina</taxon>
        <taxon>Sordariomycetes</taxon>
        <taxon>Sordariomycetidae</taxon>
        <taxon>Togniniales</taxon>
        <taxon>Togniniaceae</taxon>
        <taxon>Phaeoacremonium</taxon>
    </lineage>
</organism>
<dbReference type="Proteomes" id="UP000014074">
    <property type="component" value="Unassembled WGS sequence"/>
</dbReference>
<proteinExistence type="predicted"/>
<evidence type="ECO:0000256" key="1">
    <source>
        <dbReference type="SAM" id="MobiDB-lite"/>
    </source>
</evidence>
<accession>R8BNQ2</accession>
<dbReference type="GeneID" id="19323964"/>
<reference evidence="3" key="1">
    <citation type="journal article" date="2013" name="Genome Announc.">
        <title>Draft genome sequence of the ascomycete Phaeoacremonium aleophilum strain UCR-PA7, a causal agent of the esca disease complex in grapevines.</title>
        <authorList>
            <person name="Blanco-Ulate B."/>
            <person name="Rolshausen P."/>
            <person name="Cantu D."/>
        </authorList>
    </citation>
    <scope>NUCLEOTIDE SEQUENCE [LARGE SCALE GENOMIC DNA]</scope>
    <source>
        <strain evidence="3">UCR-PA7</strain>
    </source>
</reference>
<protein>
    <submittedName>
        <fullName evidence="2">Putative ribosomal protein s5 protein</fullName>
    </submittedName>
</protein>
<name>R8BNQ2_PHAM7</name>
<keyword evidence="2" id="KW-0687">Ribonucleoprotein</keyword>
<dbReference type="eggNOG" id="ENOG502SA0G">
    <property type="taxonomic scope" value="Eukaryota"/>
</dbReference>
<evidence type="ECO:0000313" key="3">
    <source>
        <dbReference type="Proteomes" id="UP000014074"/>
    </source>
</evidence>
<keyword evidence="3" id="KW-1185">Reference proteome</keyword>
<feature type="region of interest" description="Disordered" evidence="1">
    <location>
        <begin position="126"/>
        <end position="145"/>
    </location>
</feature>
<feature type="region of interest" description="Disordered" evidence="1">
    <location>
        <begin position="1"/>
        <end position="69"/>
    </location>
</feature>
<dbReference type="RefSeq" id="XP_007914335.1">
    <property type="nucleotide sequence ID" value="XM_007916144.1"/>
</dbReference>
<evidence type="ECO:0000313" key="2">
    <source>
        <dbReference type="EMBL" id="EOO00977.1"/>
    </source>
</evidence>
<dbReference type="OrthoDB" id="514070at2759"/>
<dbReference type="GO" id="GO:0005840">
    <property type="term" value="C:ribosome"/>
    <property type="evidence" value="ECO:0007669"/>
    <property type="project" value="UniProtKB-KW"/>
</dbReference>
<keyword evidence="2" id="KW-0689">Ribosomal protein</keyword>
<sequence>MPPKKAAKGSGSIEAEKRSKPAARPTTAGRKRKAVPEEEDGAAKSTKARKTQEKEPSSKQTKQTQISTESADKLEKPILINRAPVLELWGACVASVLHPELSWNLCLSIGSSISTITAIAKGRSIGKISQPDPDKKKDETDKGTKGEFTLEVMGFPMTIEGDAVIVKGKPRTTREANLIRKYGEKDFRRVKSTMLEALKSWQGDEKELDSQAFHMYEQFRPNVAKGQQGWGRKGELSLSKIEDVVQK</sequence>
<dbReference type="KEGG" id="tmn:UCRPA7_3601"/>
<gene>
    <name evidence="2" type="ORF">UCRPA7_3601</name>
</gene>